<feature type="transmembrane region" description="Helical" evidence="1">
    <location>
        <begin position="98"/>
        <end position="115"/>
    </location>
</feature>
<proteinExistence type="predicted"/>
<dbReference type="GO" id="GO:0005548">
    <property type="term" value="F:phospholipid transporter activity"/>
    <property type="evidence" value="ECO:0007669"/>
    <property type="project" value="TreeGrafter"/>
</dbReference>
<evidence type="ECO:0000313" key="2">
    <source>
        <dbReference type="EMBL" id="NNH75367.1"/>
    </source>
</evidence>
<evidence type="ECO:0000313" key="3">
    <source>
        <dbReference type="Proteomes" id="UP000586827"/>
    </source>
</evidence>
<sequence length="288" mass="30384">MVVSQRSTAIKRSARRVTGVLKAPVKIIDQAGDQMSFYTRAIAWIPRTAVHYRKEVMRLLAEVTFGSGALAVIGGTIGVIVFMSASVGVVVGLQGFKALDALGSGVLTGFLTGYINTRELAPLVAALALSATVGCGFTAQLGAMRISEEIDALEVMAVPGVPFLVSTRVIAGFLAVIPLYIVGLLGTYLASRSISIYFNGQSSGSYDHYFSLFLPPEDVLYSFVKVLVFAFVIILVHCYYGFTATGGPAGVGVAVGRAVRAAIVLVNILDFFLSLAIWGTTTTVRVAG</sequence>
<keyword evidence="3" id="KW-1185">Reference proteome</keyword>
<feature type="transmembrane region" description="Helical" evidence="1">
    <location>
        <begin position="261"/>
        <end position="279"/>
    </location>
</feature>
<dbReference type="PANTHER" id="PTHR30188:SF13">
    <property type="entry name" value="CONSERVED HYPOTHETICAL INTEGRAL MEMBRANE PROTEIN YRBE3B"/>
    <property type="match status" value="1"/>
</dbReference>
<dbReference type="PANTHER" id="PTHR30188">
    <property type="entry name" value="ABC TRANSPORTER PERMEASE PROTEIN-RELATED"/>
    <property type="match status" value="1"/>
</dbReference>
<dbReference type="RefSeq" id="WP_067528138.1">
    <property type="nucleotide sequence ID" value="NZ_JABELX010000021.1"/>
</dbReference>
<comment type="caution">
    <text evidence="2">The sequence shown here is derived from an EMBL/GenBank/DDBJ whole genome shotgun (WGS) entry which is preliminary data.</text>
</comment>
<gene>
    <name evidence="2" type="ORF">HLB23_36895</name>
</gene>
<evidence type="ECO:0000256" key="1">
    <source>
        <dbReference type="SAM" id="Phobius"/>
    </source>
</evidence>
<dbReference type="InterPro" id="IPR030802">
    <property type="entry name" value="Permease_MalE"/>
</dbReference>
<organism evidence="2 3">
    <name type="scientific">Nocardia uniformis</name>
    <dbReference type="NCBI Taxonomy" id="53432"/>
    <lineage>
        <taxon>Bacteria</taxon>
        <taxon>Bacillati</taxon>
        <taxon>Actinomycetota</taxon>
        <taxon>Actinomycetes</taxon>
        <taxon>Mycobacteriales</taxon>
        <taxon>Nocardiaceae</taxon>
        <taxon>Nocardia</taxon>
    </lineage>
</organism>
<keyword evidence="1" id="KW-0472">Membrane</keyword>
<feature type="transmembrane region" description="Helical" evidence="1">
    <location>
        <begin position="69"/>
        <end position="91"/>
    </location>
</feature>
<dbReference type="Pfam" id="PF02405">
    <property type="entry name" value="MlaE"/>
    <property type="match status" value="1"/>
</dbReference>
<keyword evidence="1" id="KW-1133">Transmembrane helix</keyword>
<dbReference type="Proteomes" id="UP000586827">
    <property type="component" value="Unassembled WGS sequence"/>
</dbReference>
<keyword evidence="1" id="KW-0812">Transmembrane</keyword>
<feature type="transmembrane region" description="Helical" evidence="1">
    <location>
        <begin position="121"/>
        <end position="143"/>
    </location>
</feature>
<protein>
    <submittedName>
        <fullName evidence="2">ABC transporter permease</fullName>
    </submittedName>
</protein>
<feature type="transmembrane region" description="Helical" evidence="1">
    <location>
        <begin position="155"/>
        <end position="181"/>
    </location>
</feature>
<dbReference type="GO" id="GO:0043190">
    <property type="term" value="C:ATP-binding cassette (ABC) transporter complex"/>
    <property type="evidence" value="ECO:0007669"/>
    <property type="project" value="InterPro"/>
</dbReference>
<accession>A0A849CFP0</accession>
<feature type="transmembrane region" description="Helical" evidence="1">
    <location>
        <begin position="219"/>
        <end position="240"/>
    </location>
</feature>
<dbReference type="AlphaFoldDB" id="A0A849CFP0"/>
<dbReference type="EMBL" id="JABELX010000021">
    <property type="protein sequence ID" value="NNH75367.1"/>
    <property type="molecule type" value="Genomic_DNA"/>
</dbReference>
<reference evidence="2 3" key="1">
    <citation type="submission" date="2020-05" db="EMBL/GenBank/DDBJ databases">
        <title>MicrobeNet Type strains.</title>
        <authorList>
            <person name="Nicholson A.C."/>
        </authorList>
    </citation>
    <scope>NUCLEOTIDE SEQUENCE [LARGE SCALE GENOMIC DNA]</scope>
    <source>
        <strain evidence="2 3">JCM 3224</strain>
    </source>
</reference>
<name>A0A849CFP0_9NOCA</name>